<name>A0A9D4HB11_DREPO</name>
<evidence type="ECO:0000313" key="2">
    <source>
        <dbReference type="Proteomes" id="UP000828390"/>
    </source>
</evidence>
<accession>A0A9D4HB11</accession>
<dbReference type="AlphaFoldDB" id="A0A9D4HB11"/>
<proteinExistence type="predicted"/>
<protein>
    <submittedName>
        <fullName evidence="1">Uncharacterized protein</fullName>
    </submittedName>
</protein>
<dbReference type="Proteomes" id="UP000828390">
    <property type="component" value="Unassembled WGS sequence"/>
</dbReference>
<gene>
    <name evidence="1" type="ORF">DPMN_130457</name>
</gene>
<comment type="caution">
    <text evidence="1">The sequence shown here is derived from an EMBL/GenBank/DDBJ whole genome shotgun (WGS) entry which is preliminary data.</text>
</comment>
<reference evidence="1" key="1">
    <citation type="journal article" date="2019" name="bioRxiv">
        <title>The Genome of the Zebra Mussel, Dreissena polymorpha: A Resource for Invasive Species Research.</title>
        <authorList>
            <person name="McCartney M.A."/>
            <person name="Auch B."/>
            <person name="Kono T."/>
            <person name="Mallez S."/>
            <person name="Zhang Y."/>
            <person name="Obille A."/>
            <person name="Becker A."/>
            <person name="Abrahante J.E."/>
            <person name="Garbe J."/>
            <person name="Badalamenti J.P."/>
            <person name="Herman A."/>
            <person name="Mangelson H."/>
            <person name="Liachko I."/>
            <person name="Sullivan S."/>
            <person name="Sone E.D."/>
            <person name="Koren S."/>
            <person name="Silverstein K.A.T."/>
            <person name="Beckman K.B."/>
            <person name="Gohl D.M."/>
        </authorList>
    </citation>
    <scope>NUCLEOTIDE SEQUENCE</scope>
    <source>
        <strain evidence="1">Duluth1</strain>
        <tissue evidence="1">Whole animal</tissue>
    </source>
</reference>
<reference evidence="1" key="2">
    <citation type="submission" date="2020-11" db="EMBL/GenBank/DDBJ databases">
        <authorList>
            <person name="McCartney M.A."/>
            <person name="Auch B."/>
            <person name="Kono T."/>
            <person name="Mallez S."/>
            <person name="Becker A."/>
            <person name="Gohl D.M."/>
            <person name="Silverstein K.A.T."/>
            <person name="Koren S."/>
            <person name="Bechman K.B."/>
            <person name="Herman A."/>
            <person name="Abrahante J.E."/>
            <person name="Garbe J."/>
        </authorList>
    </citation>
    <scope>NUCLEOTIDE SEQUENCE</scope>
    <source>
        <strain evidence="1">Duluth1</strain>
        <tissue evidence="1">Whole animal</tissue>
    </source>
</reference>
<keyword evidence="2" id="KW-1185">Reference proteome</keyword>
<evidence type="ECO:0000313" key="1">
    <source>
        <dbReference type="EMBL" id="KAH3828482.1"/>
    </source>
</evidence>
<sequence>MFNQETGDFDVVWDGLFSNVVELSLEEFEQNYGINALQFDEDLTETNAPESNCDDQNNTNVAVQNEAKHLNQSIPNESKNIELSDVRQYIIKEENQNTAKKQH</sequence>
<dbReference type="EMBL" id="JAIWYP010000005">
    <property type="protein sequence ID" value="KAH3828482.1"/>
    <property type="molecule type" value="Genomic_DNA"/>
</dbReference>
<organism evidence="1 2">
    <name type="scientific">Dreissena polymorpha</name>
    <name type="common">Zebra mussel</name>
    <name type="synonym">Mytilus polymorpha</name>
    <dbReference type="NCBI Taxonomy" id="45954"/>
    <lineage>
        <taxon>Eukaryota</taxon>
        <taxon>Metazoa</taxon>
        <taxon>Spiralia</taxon>
        <taxon>Lophotrochozoa</taxon>
        <taxon>Mollusca</taxon>
        <taxon>Bivalvia</taxon>
        <taxon>Autobranchia</taxon>
        <taxon>Heteroconchia</taxon>
        <taxon>Euheterodonta</taxon>
        <taxon>Imparidentia</taxon>
        <taxon>Neoheterodontei</taxon>
        <taxon>Myida</taxon>
        <taxon>Dreissenoidea</taxon>
        <taxon>Dreissenidae</taxon>
        <taxon>Dreissena</taxon>
    </lineage>
</organism>